<dbReference type="Proteomes" id="UP000228921">
    <property type="component" value="Unassembled WGS sequence"/>
</dbReference>
<dbReference type="AlphaFoldDB" id="A0A2M8P3N6"/>
<dbReference type="CDD" id="cd22249">
    <property type="entry name" value="UDM1_RNF168_RNF169-like"/>
    <property type="match status" value="1"/>
</dbReference>
<comment type="caution">
    <text evidence="1">The sequence shown here is derived from an EMBL/GenBank/DDBJ whole genome shotgun (WGS) entry which is preliminary data.</text>
</comment>
<name>A0A2M8P3N6_9CHLR</name>
<dbReference type="EMBL" id="PGTK01000001">
    <property type="protein sequence ID" value="PJF32149.1"/>
    <property type="molecule type" value="Genomic_DNA"/>
</dbReference>
<evidence type="ECO:0000313" key="2">
    <source>
        <dbReference type="Proteomes" id="UP000228921"/>
    </source>
</evidence>
<reference evidence="1 2" key="1">
    <citation type="submission" date="2017-11" db="EMBL/GenBank/DDBJ databases">
        <title>Evolution of Phototrophy in the Chloroflexi Phylum Driven by Horizontal Gene Transfer.</title>
        <authorList>
            <person name="Ward L.M."/>
            <person name="Hemp J."/>
            <person name="Shih P.M."/>
            <person name="Mcglynn S.E."/>
            <person name="Fischer W."/>
        </authorList>
    </citation>
    <scope>NUCLEOTIDE SEQUENCE [LARGE SCALE GENOMIC DNA]</scope>
    <source>
        <strain evidence="1">CP2_2F</strain>
    </source>
</reference>
<gene>
    <name evidence="1" type="ORF">CUN51_00530</name>
</gene>
<proteinExistence type="predicted"/>
<sequence length="1067" mass="117409">MSDRPQVFQLERFSLVVPAQVAARPISASLISRTAGIRPEHVIEARRVATLTAQRSLTPLAPPPVTLGLFRGETVDYVAAKALLTKSGDTVIQYLIIPSAVLRALGGNLQPLEAFAREPLTPPNAPLQPFVIAQPRPPSPEQQSDALLALLGYCRNNIRTVSGLLASMVQGLGIAVTGAPASLRDRLTFIQGLLCLLPAPVRAAVTFATYSPDPLHLPAQIKFTPNLSAPPPQHALFDWRTQTLTGNPPEDAYTKFMRAQLQLDISLVIEQTEKLARTATWRAMRRETMANALAWASKRAALDELVLQRQPADREMVAAVLREDPTLSDELRVAYCSHLLAFSLALGDYSHTEMIPALAAQSKEIADTVYEQLWTAASGERAMDVYNLVSRWLAQAPPAADLSRWRTLLAMSAGARANQLLDAPPQEFAAFLEQFINAADKVPMEQVATQLIALARRRATEDAETARAVFLLAVYYLSLGNLQRLVAESAFQAHLPLSVRELLPHLRADAPKPAPPNVLARAAEAFGEVHQPMLIGRLTDWAISVQRSDLIDTEALSSLIKLAMSPLGARFDQVIQNVLDDLSALNTLRSMSAEAHSKLITLHLARGRYYEAVELITLCLDTIYQGARQTQGAELLRTTFRDAPLGIPELLSALTALQNSSLRPVQRAHADLGALEGRNWDAALQPVTDRLSALFYNDPRLIAVVGVGAALRLLKAAVHRKDSVEALRVLNALASYALTFSDQELQAAELVCQAYNLLDWSAEVRTAGLDVVRDYIRRAPAEQAAKVPQLVGLRQGEAVYKALEATYRVRLVTGGADFGVFAEQAQTAALLLMDIAAYYENERQPPDIPKLRRNIEVMSGGLSEAERRRLSENAILISEALLKLYQRHQKRFSRRSRQELEARQAALARSETVPQSGIEMLQWLGIRLGEGRTYLPRFQREAANYLFGTRSLNMLLREMALVVPLLHGLLAALPEDQTAESDLQALCSEVDDLWASVAAARQRELQPTLAPSLQHAAAAILKLGEKANERALQDANRRRQLISGRAQPRNALEMFFWLSGYFSGAQR</sequence>
<organism evidence="1 2">
    <name type="scientific">Candidatus Thermofonsia Clade 1 bacterium</name>
    <dbReference type="NCBI Taxonomy" id="2364210"/>
    <lineage>
        <taxon>Bacteria</taxon>
        <taxon>Bacillati</taxon>
        <taxon>Chloroflexota</taxon>
        <taxon>Candidatus Thermofontia</taxon>
        <taxon>Candidatus Thermofonsia Clade 1</taxon>
    </lineage>
</organism>
<protein>
    <submittedName>
        <fullName evidence="1">Uncharacterized protein</fullName>
    </submittedName>
</protein>
<accession>A0A2M8P3N6</accession>
<evidence type="ECO:0000313" key="1">
    <source>
        <dbReference type="EMBL" id="PJF32149.1"/>
    </source>
</evidence>